<evidence type="ECO:0000313" key="3">
    <source>
        <dbReference type="Proteomes" id="UP000078397"/>
    </source>
</evidence>
<keyword evidence="3" id="KW-1185">Reference proteome</keyword>
<sequence>MRLCEARRVRWLNARDEQRAQEWETHLTTGTEQGRHGRINDASVSQVRETTG</sequence>
<feature type="region of interest" description="Disordered" evidence="1">
    <location>
        <begin position="26"/>
        <end position="52"/>
    </location>
</feature>
<dbReference type="GeneID" id="28857315"/>
<dbReference type="AlphaFoldDB" id="A0A179FZ52"/>
<dbReference type="Proteomes" id="UP000078397">
    <property type="component" value="Unassembled WGS sequence"/>
</dbReference>
<gene>
    <name evidence="2" type="ORF">VFPPC_15568</name>
</gene>
<dbReference type="RefSeq" id="XP_018146870.1">
    <property type="nucleotide sequence ID" value="XM_018293321.1"/>
</dbReference>
<accession>A0A179FZ52</accession>
<protein>
    <submittedName>
        <fullName evidence="2">Uncharacterized protein</fullName>
    </submittedName>
</protein>
<proteinExistence type="predicted"/>
<organism evidence="2 3">
    <name type="scientific">Pochonia chlamydosporia 170</name>
    <dbReference type="NCBI Taxonomy" id="1380566"/>
    <lineage>
        <taxon>Eukaryota</taxon>
        <taxon>Fungi</taxon>
        <taxon>Dikarya</taxon>
        <taxon>Ascomycota</taxon>
        <taxon>Pezizomycotina</taxon>
        <taxon>Sordariomycetes</taxon>
        <taxon>Hypocreomycetidae</taxon>
        <taxon>Hypocreales</taxon>
        <taxon>Clavicipitaceae</taxon>
        <taxon>Pochonia</taxon>
    </lineage>
</organism>
<comment type="caution">
    <text evidence="2">The sequence shown here is derived from an EMBL/GenBank/DDBJ whole genome shotgun (WGS) entry which is preliminary data.</text>
</comment>
<dbReference type="KEGG" id="pchm:VFPPC_15568"/>
<name>A0A179FZ52_METCM</name>
<feature type="compositionally biased region" description="Polar residues" evidence="1">
    <location>
        <begin position="42"/>
        <end position="52"/>
    </location>
</feature>
<evidence type="ECO:0000313" key="2">
    <source>
        <dbReference type="EMBL" id="OAQ70333.1"/>
    </source>
</evidence>
<dbReference type="EMBL" id="LSBJ02000002">
    <property type="protein sequence ID" value="OAQ70333.1"/>
    <property type="molecule type" value="Genomic_DNA"/>
</dbReference>
<reference evidence="2 3" key="1">
    <citation type="journal article" date="2016" name="PLoS Pathog.">
        <title>Biosynthesis of antibiotic leucinostatins in bio-control fungus Purpureocillium lilacinum and their inhibition on phytophthora revealed by genome mining.</title>
        <authorList>
            <person name="Wang G."/>
            <person name="Liu Z."/>
            <person name="Lin R."/>
            <person name="Li E."/>
            <person name="Mao Z."/>
            <person name="Ling J."/>
            <person name="Yang Y."/>
            <person name="Yin W.B."/>
            <person name="Xie B."/>
        </authorList>
    </citation>
    <scope>NUCLEOTIDE SEQUENCE [LARGE SCALE GENOMIC DNA]</scope>
    <source>
        <strain evidence="2">170</strain>
    </source>
</reference>
<evidence type="ECO:0000256" key="1">
    <source>
        <dbReference type="SAM" id="MobiDB-lite"/>
    </source>
</evidence>